<accession>A0A1F6UZ92</accession>
<dbReference type="Proteomes" id="UP000179076">
    <property type="component" value="Unassembled WGS sequence"/>
</dbReference>
<evidence type="ECO:0000313" key="3">
    <source>
        <dbReference type="Proteomes" id="UP000179076"/>
    </source>
</evidence>
<dbReference type="EMBL" id="MFSP01000172">
    <property type="protein sequence ID" value="OGI62629.1"/>
    <property type="molecule type" value="Genomic_DNA"/>
</dbReference>
<comment type="caution">
    <text evidence="2">The sequence shown here is derived from an EMBL/GenBank/DDBJ whole genome shotgun (WGS) entry which is preliminary data.</text>
</comment>
<feature type="compositionally biased region" description="Low complexity" evidence="1">
    <location>
        <begin position="38"/>
        <end position="53"/>
    </location>
</feature>
<proteinExistence type="predicted"/>
<dbReference type="Pfam" id="PF16258">
    <property type="entry name" value="DUF4912"/>
    <property type="match status" value="1"/>
</dbReference>
<name>A0A1F6UZ92_9PROT</name>
<evidence type="ECO:0000313" key="2">
    <source>
        <dbReference type="EMBL" id="OGI62629.1"/>
    </source>
</evidence>
<dbReference type="AlphaFoldDB" id="A0A1F6UZ92"/>
<sequence length="288" mass="31255">MTTNSTIASKTLKQLRAAAKARGLKGYSKLTKAQLARKLAHAAPAAAASSNRARTARTRKKSLPAAKVAMARPAVSPVETKTSESPAESSHSEAPPAAVDFTPSPEWVERAKYTSRPNGHTAFTPNADLGEDIDRLPELTQPVVCLLPQKPGVLHAYWAIPPGEITATGDFKLRLGRSIDKTTTVIEEIPVRVNRGSWYFHIPEQTGTPDLLVELGYYRDGAFVVARGRSVAHLPSFYASTRTDDRWWVSEAEFQQMYLRAGGFMAAAQTYGFVGAGSSSIDLATRDK</sequence>
<evidence type="ECO:0000256" key="1">
    <source>
        <dbReference type="SAM" id="MobiDB-lite"/>
    </source>
</evidence>
<dbReference type="InterPro" id="IPR032585">
    <property type="entry name" value="DUF4912"/>
</dbReference>
<organism evidence="2 3">
    <name type="scientific">Candidatus Muproteobacteria bacterium RBG_16_60_9</name>
    <dbReference type="NCBI Taxonomy" id="1817755"/>
    <lineage>
        <taxon>Bacteria</taxon>
        <taxon>Pseudomonadati</taxon>
        <taxon>Pseudomonadota</taxon>
        <taxon>Candidatus Muproteobacteria</taxon>
    </lineage>
</organism>
<protein>
    <recommendedName>
        <fullName evidence="4">Rho termination factor N-terminal domain-containing protein</fullName>
    </recommendedName>
</protein>
<feature type="compositionally biased region" description="Low complexity" evidence="1">
    <location>
        <begin position="83"/>
        <end position="98"/>
    </location>
</feature>
<evidence type="ECO:0008006" key="4">
    <source>
        <dbReference type="Google" id="ProtNLM"/>
    </source>
</evidence>
<reference evidence="2 3" key="1">
    <citation type="journal article" date="2016" name="Nat. Commun.">
        <title>Thousands of microbial genomes shed light on interconnected biogeochemical processes in an aquifer system.</title>
        <authorList>
            <person name="Anantharaman K."/>
            <person name="Brown C.T."/>
            <person name="Hug L.A."/>
            <person name="Sharon I."/>
            <person name="Castelle C.J."/>
            <person name="Probst A.J."/>
            <person name="Thomas B.C."/>
            <person name="Singh A."/>
            <person name="Wilkins M.J."/>
            <person name="Karaoz U."/>
            <person name="Brodie E.L."/>
            <person name="Williams K.H."/>
            <person name="Hubbard S.S."/>
            <person name="Banfield J.F."/>
        </authorList>
    </citation>
    <scope>NUCLEOTIDE SEQUENCE [LARGE SCALE GENOMIC DNA]</scope>
</reference>
<feature type="region of interest" description="Disordered" evidence="1">
    <location>
        <begin position="38"/>
        <end position="104"/>
    </location>
</feature>
<gene>
    <name evidence="2" type="ORF">A2W18_14090</name>
</gene>